<accession>A0A1I8FFJ4</accession>
<evidence type="ECO:0000313" key="2">
    <source>
        <dbReference type="Proteomes" id="UP000095280"/>
    </source>
</evidence>
<evidence type="ECO:0000256" key="1">
    <source>
        <dbReference type="SAM" id="MobiDB-lite"/>
    </source>
</evidence>
<dbReference type="Proteomes" id="UP000095280">
    <property type="component" value="Unplaced"/>
</dbReference>
<reference evidence="3" key="1">
    <citation type="submission" date="2016-11" db="UniProtKB">
        <authorList>
            <consortium name="WormBaseParasite"/>
        </authorList>
    </citation>
    <scope>IDENTIFICATION</scope>
</reference>
<name>A0A1I8FFJ4_9PLAT</name>
<sequence length="97" mass="11068">MATVSSHGLLPKLAFSLYVSFLMFHRSQPFRGHSQRHSYEGAREPTQRAAPVARATSRSSSSFCRDCRATLSFLVELRRRNLDVTINRLLHAKFGHH</sequence>
<evidence type="ECO:0000313" key="3">
    <source>
        <dbReference type="WBParaSite" id="maker-unitig_32698-snap-gene-0.10-mRNA-1"/>
    </source>
</evidence>
<feature type="compositionally biased region" description="Basic and acidic residues" evidence="1">
    <location>
        <begin position="37"/>
        <end position="46"/>
    </location>
</feature>
<keyword evidence="2" id="KW-1185">Reference proteome</keyword>
<organism evidence="2 3">
    <name type="scientific">Macrostomum lignano</name>
    <dbReference type="NCBI Taxonomy" id="282301"/>
    <lineage>
        <taxon>Eukaryota</taxon>
        <taxon>Metazoa</taxon>
        <taxon>Spiralia</taxon>
        <taxon>Lophotrochozoa</taxon>
        <taxon>Platyhelminthes</taxon>
        <taxon>Rhabditophora</taxon>
        <taxon>Macrostomorpha</taxon>
        <taxon>Macrostomida</taxon>
        <taxon>Macrostomidae</taxon>
        <taxon>Macrostomum</taxon>
    </lineage>
</organism>
<feature type="region of interest" description="Disordered" evidence="1">
    <location>
        <begin position="32"/>
        <end position="55"/>
    </location>
</feature>
<protein>
    <submittedName>
        <fullName evidence="3">Secreted protein</fullName>
    </submittedName>
</protein>
<dbReference type="AlphaFoldDB" id="A0A1I8FFJ4"/>
<dbReference type="WBParaSite" id="maker-unitig_32698-snap-gene-0.10-mRNA-1">
    <property type="protein sequence ID" value="maker-unitig_32698-snap-gene-0.10-mRNA-1"/>
    <property type="gene ID" value="maker-unitig_32698-snap-gene-0.10"/>
</dbReference>
<proteinExistence type="predicted"/>